<keyword evidence="2" id="KW-0732">Signal</keyword>
<name>F5GTW1_SIMGU</name>
<accession>F5GTW1</accession>
<reference evidence="3" key="1">
    <citation type="journal article" date="2011" name="BMC Genomics">
        <title>An insight into the sialome of Simulium guianense (DIPTERA:SIMulIIDAE), the main vector of River Blindness Disease in Brazil.</title>
        <authorList>
            <person name="Chagas A.C."/>
            <person name="Calvo E."/>
            <person name="Pimenta P.F."/>
            <person name="Ribeiro J.M."/>
        </authorList>
    </citation>
    <scope>NUCLEOTIDE SEQUENCE</scope>
    <source>
        <tissue evidence="3">Salivary gland</tissue>
    </source>
</reference>
<proteinExistence type="evidence at transcript level"/>
<dbReference type="AlphaFoldDB" id="F5GTW1"/>
<feature type="compositionally biased region" description="Polar residues" evidence="1">
    <location>
        <begin position="36"/>
        <end position="45"/>
    </location>
</feature>
<evidence type="ECO:0000313" key="3">
    <source>
        <dbReference type="EMBL" id="AEB96509.1"/>
    </source>
</evidence>
<protein>
    <submittedName>
        <fullName evidence="3">Hypothetical secreted peptide</fullName>
    </submittedName>
</protein>
<organism evidence="3">
    <name type="scientific">Simulium guianense</name>
    <name type="common">Black fly</name>
    <dbReference type="NCBI Taxonomy" id="445764"/>
    <lineage>
        <taxon>Eukaryota</taxon>
        <taxon>Metazoa</taxon>
        <taxon>Ecdysozoa</taxon>
        <taxon>Arthropoda</taxon>
        <taxon>Hexapoda</taxon>
        <taxon>Insecta</taxon>
        <taxon>Pterygota</taxon>
        <taxon>Neoptera</taxon>
        <taxon>Endopterygota</taxon>
        <taxon>Diptera</taxon>
        <taxon>Nematocera</taxon>
        <taxon>Chironomoidea</taxon>
        <taxon>Simuliidae</taxon>
        <taxon>Simulium</taxon>
    </lineage>
</organism>
<feature type="chain" id="PRO_5003322950" evidence="2">
    <location>
        <begin position="23"/>
        <end position="126"/>
    </location>
</feature>
<evidence type="ECO:0000256" key="1">
    <source>
        <dbReference type="SAM" id="MobiDB-lite"/>
    </source>
</evidence>
<evidence type="ECO:0000256" key="2">
    <source>
        <dbReference type="SAM" id="SignalP"/>
    </source>
</evidence>
<feature type="region of interest" description="Disordered" evidence="1">
    <location>
        <begin position="32"/>
        <end position="63"/>
    </location>
</feature>
<dbReference type="EMBL" id="JI626274">
    <property type="protein sequence ID" value="AEB96509.1"/>
    <property type="molecule type" value="mRNA"/>
</dbReference>
<sequence>MMRQLSLGLLLAMLFNYQLVVSHPQLNVPLPKLTGKSPTPASSTFVVKPRTIGPAPPSKPVTVPQSKYDTIYTAVKGSPKLPPVPAHGPVVPPRVESLLPYNQRVQFSLFPGEAGFKVPKPNILSK</sequence>
<feature type="signal peptide" evidence="2">
    <location>
        <begin position="1"/>
        <end position="22"/>
    </location>
</feature>